<feature type="transmembrane region" description="Helical" evidence="1">
    <location>
        <begin position="6"/>
        <end position="30"/>
    </location>
</feature>
<keyword evidence="3" id="KW-1185">Reference proteome</keyword>
<name>A0A8U0IMD0_9EURY</name>
<accession>A0A8U0IMD0</accession>
<evidence type="ECO:0000313" key="2">
    <source>
        <dbReference type="EMBL" id="UPW01898.1"/>
    </source>
</evidence>
<keyword evidence="1" id="KW-0812">Transmembrane</keyword>
<evidence type="ECO:0000313" key="3">
    <source>
        <dbReference type="Proteomes" id="UP000830434"/>
    </source>
</evidence>
<dbReference type="Proteomes" id="UP000830434">
    <property type="component" value="Chromosome"/>
</dbReference>
<gene>
    <name evidence="2" type="ORF">M0R88_07325</name>
</gene>
<keyword evidence="1" id="KW-1133">Transmembrane helix</keyword>
<evidence type="ECO:0000256" key="1">
    <source>
        <dbReference type="SAM" id="Phobius"/>
    </source>
</evidence>
<organism evidence="2 3">
    <name type="scientific">Halorussus gelatinilyticus</name>
    <dbReference type="NCBI Taxonomy" id="2937524"/>
    <lineage>
        <taxon>Archaea</taxon>
        <taxon>Methanobacteriati</taxon>
        <taxon>Methanobacteriota</taxon>
        <taxon>Stenosarchaea group</taxon>
        <taxon>Halobacteria</taxon>
        <taxon>Halobacteriales</taxon>
        <taxon>Haladaptataceae</taxon>
        <taxon>Halorussus</taxon>
    </lineage>
</organism>
<keyword evidence="1" id="KW-0472">Membrane</keyword>
<proteinExistence type="predicted"/>
<dbReference type="GeneID" id="72189654"/>
<protein>
    <submittedName>
        <fullName evidence="2">Uncharacterized protein</fullName>
    </submittedName>
</protein>
<dbReference type="KEGG" id="haxz:M0R88_07325"/>
<dbReference type="EMBL" id="CP096658">
    <property type="protein sequence ID" value="UPW01898.1"/>
    <property type="molecule type" value="Genomic_DNA"/>
</dbReference>
<reference evidence="2" key="1">
    <citation type="submission" date="2022-04" db="EMBL/GenBank/DDBJ databases">
        <title>Diverse halophilic archaea isolated from saline environments.</title>
        <authorList>
            <person name="Cui H.-L."/>
        </authorList>
    </citation>
    <scope>NUCLEOTIDE SEQUENCE</scope>
    <source>
        <strain evidence="2">XZYJT40</strain>
    </source>
</reference>
<sequence>MADDTAVPFWWILLFVILALGVGAGAILFVGGQVISVGVGIGGSVALPA</sequence>
<dbReference type="RefSeq" id="WP_248656285.1">
    <property type="nucleotide sequence ID" value="NZ_CP096658.1"/>
</dbReference>
<dbReference type="AlphaFoldDB" id="A0A8U0IMD0"/>